<dbReference type="Gene3D" id="3.80.10.10">
    <property type="entry name" value="Ribonuclease Inhibitor"/>
    <property type="match status" value="1"/>
</dbReference>
<dbReference type="EMBL" id="JAJFAZ020000004">
    <property type="protein sequence ID" value="KAI5332449.1"/>
    <property type="molecule type" value="Genomic_DNA"/>
</dbReference>
<keyword evidence="9" id="KW-0675">Receptor</keyword>
<dbReference type="InterPro" id="IPR046956">
    <property type="entry name" value="RLP23-like"/>
</dbReference>
<evidence type="ECO:0000256" key="2">
    <source>
        <dbReference type="ARBA" id="ARBA00009592"/>
    </source>
</evidence>
<comment type="similarity">
    <text evidence="2">Belongs to the RLP family.</text>
</comment>
<comment type="subcellular location">
    <subcellularLocation>
        <location evidence="1">Membrane</location>
        <topology evidence="1">Single-pass type I membrane protein</topology>
    </subcellularLocation>
</comment>
<evidence type="ECO:0000256" key="8">
    <source>
        <dbReference type="ARBA" id="ARBA00023136"/>
    </source>
</evidence>
<evidence type="ECO:0000256" key="10">
    <source>
        <dbReference type="ARBA" id="ARBA00023180"/>
    </source>
</evidence>
<dbReference type="FunFam" id="3.80.10.10:FF:000111">
    <property type="entry name" value="LRR receptor-like serine/threonine-protein kinase ERECTA"/>
    <property type="match status" value="1"/>
</dbReference>
<dbReference type="GO" id="GO:0016020">
    <property type="term" value="C:membrane"/>
    <property type="evidence" value="ECO:0007669"/>
    <property type="project" value="UniProtKB-SubCell"/>
</dbReference>
<protein>
    <recommendedName>
        <fullName evidence="14">Disease resistance family protein / LRR family protein</fullName>
    </recommendedName>
</protein>
<keyword evidence="3" id="KW-0433">Leucine-rich repeat</keyword>
<dbReference type="PANTHER" id="PTHR48063">
    <property type="entry name" value="LRR RECEPTOR-LIKE KINASE"/>
    <property type="match status" value="1"/>
</dbReference>
<dbReference type="InterPro" id="IPR001611">
    <property type="entry name" value="Leu-rich_rpt"/>
</dbReference>
<keyword evidence="7 11" id="KW-1133">Transmembrane helix</keyword>
<evidence type="ECO:0000256" key="11">
    <source>
        <dbReference type="SAM" id="Phobius"/>
    </source>
</evidence>
<evidence type="ECO:0000256" key="6">
    <source>
        <dbReference type="ARBA" id="ARBA00022737"/>
    </source>
</evidence>
<evidence type="ECO:0008006" key="14">
    <source>
        <dbReference type="Google" id="ProtNLM"/>
    </source>
</evidence>
<keyword evidence="8 11" id="KW-0472">Membrane</keyword>
<sequence>MPKLVELFLSENDLNGTLPHSICNMQNLTALSLRSNHFSGELPHAWNSGSMISIVDAAQQSLWRLPAWIGGSGGSMLHMLQLRNNSFTGHIPQQLCNLGYLHILDLSHNNFSGKIPSEVGNLLGLKSLDLSHNHLSGHIPQSLASLTFLSHLNLSYSNLVGRIPSGNQLQTLTDSSIYIDNPSLCGFPLPTKCPGDDTFTATNSNEDGNDKLWFYVSIVLGFVIGFWGVCGTLIVKKSWRYTYFRFVDDIKDKVTLAIALKVAHLQRKFCHV</sequence>
<dbReference type="AlphaFoldDB" id="A0AAD4VXW4"/>
<dbReference type="InterPro" id="IPR032675">
    <property type="entry name" value="LRR_dom_sf"/>
</dbReference>
<evidence type="ECO:0000256" key="3">
    <source>
        <dbReference type="ARBA" id="ARBA00022614"/>
    </source>
</evidence>
<dbReference type="PRINTS" id="PR00019">
    <property type="entry name" value="LEURICHRPT"/>
</dbReference>
<keyword evidence="4 11" id="KW-0812">Transmembrane</keyword>
<evidence type="ECO:0000256" key="4">
    <source>
        <dbReference type="ARBA" id="ARBA00022692"/>
    </source>
</evidence>
<evidence type="ECO:0000256" key="5">
    <source>
        <dbReference type="ARBA" id="ARBA00022729"/>
    </source>
</evidence>
<accession>A0AAD4VXW4</accession>
<feature type="transmembrane region" description="Helical" evidence="11">
    <location>
        <begin position="212"/>
        <end position="235"/>
    </location>
</feature>
<keyword evidence="6" id="KW-0677">Repeat</keyword>
<reference evidence="12 13" key="1">
    <citation type="journal article" date="2022" name="G3 (Bethesda)">
        <title>Whole-genome sequence and methylome profiling of the almond [Prunus dulcis (Mill.) D.A. Webb] cultivar 'Nonpareil'.</title>
        <authorList>
            <person name="D'Amico-Willman K.M."/>
            <person name="Ouma W.Z."/>
            <person name="Meulia T."/>
            <person name="Sideli G.M."/>
            <person name="Gradziel T.M."/>
            <person name="Fresnedo-Ramirez J."/>
        </authorList>
    </citation>
    <scope>NUCLEOTIDE SEQUENCE [LARGE SCALE GENOMIC DNA]</scope>
    <source>
        <strain evidence="12">Clone GOH B32 T37-40</strain>
    </source>
</reference>
<dbReference type="Proteomes" id="UP001054821">
    <property type="component" value="Chromosome 4"/>
</dbReference>
<comment type="caution">
    <text evidence="12">The sequence shown here is derived from an EMBL/GenBank/DDBJ whole genome shotgun (WGS) entry which is preliminary data.</text>
</comment>
<gene>
    <name evidence="12" type="ORF">L3X38_022578</name>
</gene>
<keyword evidence="13" id="KW-1185">Reference proteome</keyword>
<keyword evidence="10" id="KW-0325">Glycoprotein</keyword>
<evidence type="ECO:0000313" key="13">
    <source>
        <dbReference type="Proteomes" id="UP001054821"/>
    </source>
</evidence>
<evidence type="ECO:0000256" key="7">
    <source>
        <dbReference type="ARBA" id="ARBA00022989"/>
    </source>
</evidence>
<evidence type="ECO:0000256" key="9">
    <source>
        <dbReference type="ARBA" id="ARBA00023170"/>
    </source>
</evidence>
<dbReference type="SUPFAM" id="SSF52058">
    <property type="entry name" value="L domain-like"/>
    <property type="match status" value="1"/>
</dbReference>
<organism evidence="12 13">
    <name type="scientific">Prunus dulcis</name>
    <name type="common">Almond</name>
    <name type="synonym">Amygdalus dulcis</name>
    <dbReference type="NCBI Taxonomy" id="3755"/>
    <lineage>
        <taxon>Eukaryota</taxon>
        <taxon>Viridiplantae</taxon>
        <taxon>Streptophyta</taxon>
        <taxon>Embryophyta</taxon>
        <taxon>Tracheophyta</taxon>
        <taxon>Spermatophyta</taxon>
        <taxon>Magnoliopsida</taxon>
        <taxon>eudicotyledons</taxon>
        <taxon>Gunneridae</taxon>
        <taxon>Pentapetalae</taxon>
        <taxon>rosids</taxon>
        <taxon>fabids</taxon>
        <taxon>Rosales</taxon>
        <taxon>Rosaceae</taxon>
        <taxon>Amygdaloideae</taxon>
        <taxon>Amygdaleae</taxon>
        <taxon>Prunus</taxon>
    </lineage>
</organism>
<proteinExistence type="inferred from homology"/>
<evidence type="ECO:0000256" key="1">
    <source>
        <dbReference type="ARBA" id="ARBA00004479"/>
    </source>
</evidence>
<evidence type="ECO:0000313" key="12">
    <source>
        <dbReference type="EMBL" id="KAI5332449.1"/>
    </source>
</evidence>
<dbReference type="PROSITE" id="PS51450">
    <property type="entry name" value="LRR"/>
    <property type="match status" value="1"/>
</dbReference>
<dbReference type="PANTHER" id="PTHR48063:SF90">
    <property type="entry name" value="OS11G0565920 PROTEIN"/>
    <property type="match status" value="1"/>
</dbReference>
<dbReference type="Pfam" id="PF00560">
    <property type="entry name" value="LRR_1"/>
    <property type="match status" value="5"/>
</dbReference>
<name>A0AAD4VXW4_PRUDU</name>
<keyword evidence="5" id="KW-0732">Signal</keyword>